<protein>
    <submittedName>
        <fullName evidence="3">Pyrimidine utilization protein B</fullName>
    </submittedName>
</protein>
<accession>A0A327KXF5</accession>
<dbReference type="Gene3D" id="3.40.50.850">
    <property type="entry name" value="Isochorismatase-like"/>
    <property type="match status" value="1"/>
</dbReference>
<dbReference type="PANTHER" id="PTHR43540:SF6">
    <property type="entry name" value="ISOCHORISMATASE-LIKE DOMAIN-CONTAINING PROTEIN"/>
    <property type="match status" value="1"/>
</dbReference>
<name>A0A327KXF5_9BRAD</name>
<comment type="caution">
    <text evidence="3">The sequence shown here is derived from an EMBL/GenBank/DDBJ whole genome shotgun (WGS) entry which is preliminary data.</text>
</comment>
<dbReference type="InterPro" id="IPR036380">
    <property type="entry name" value="Isochorismatase-like_sf"/>
</dbReference>
<evidence type="ECO:0000313" key="3">
    <source>
        <dbReference type="EMBL" id="RAI42776.1"/>
    </source>
</evidence>
<dbReference type="RefSeq" id="WP_111420358.1">
    <property type="nucleotide sequence ID" value="NZ_NPEX01000128.1"/>
</dbReference>
<dbReference type="CDD" id="cd00431">
    <property type="entry name" value="cysteine_hydrolases"/>
    <property type="match status" value="1"/>
</dbReference>
<gene>
    <name evidence="3" type="ORF">CH341_17800</name>
</gene>
<dbReference type="OrthoDB" id="9807387at2"/>
<dbReference type="SUPFAM" id="SSF52499">
    <property type="entry name" value="Isochorismatase-like hydrolases"/>
    <property type="match status" value="1"/>
</dbReference>
<organism evidence="3 4">
    <name type="scientific">Rhodoplanes roseus</name>
    <dbReference type="NCBI Taxonomy" id="29409"/>
    <lineage>
        <taxon>Bacteria</taxon>
        <taxon>Pseudomonadati</taxon>
        <taxon>Pseudomonadota</taxon>
        <taxon>Alphaproteobacteria</taxon>
        <taxon>Hyphomicrobiales</taxon>
        <taxon>Nitrobacteraceae</taxon>
        <taxon>Rhodoplanes</taxon>
    </lineage>
</organism>
<dbReference type="InterPro" id="IPR050272">
    <property type="entry name" value="Isochorismatase-like_hydrls"/>
</dbReference>
<proteinExistence type="predicted"/>
<keyword evidence="1" id="KW-0378">Hydrolase</keyword>
<evidence type="ECO:0000313" key="4">
    <source>
        <dbReference type="Proteomes" id="UP000249130"/>
    </source>
</evidence>
<dbReference type="GO" id="GO:0016787">
    <property type="term" value="F:hydrolase activity"/>
    <property type="evidence" value="ECO:0007669"/>
    <property type="project" value="UniProtKB-KW"/>
</dbReference>
<sequence>MAPPFASSVLRDGGRTVVLPTTPEPLEVDLAETALVVVDMQHAYLSKGGYLDLVGFDVSGSAPVIEAVARTISAARKAGIQIVYLQNGFDPDLKEAGPASSPVYHKSNPLKFMRANPSHRGKLITKGAWDFGIVEALAPQAADIVVTKARYSGFAGTNLEMILRARAIRNLVVVGVNTNVCVESTIRDAYHREFFAVMVKDATLQAGDPSIFDATVFNVEKFLGWVTTTDAVCDALAGAPATPGR</sequence>
<feature type="domain" description="Isochorismatase-like" evidence="2">
    <location>
        <begin position="33"/>
        <end position="230"/>
    </location>
</feature>
<evidence type="ECO:0000259" key="2">
    <source>
        <dbReference type="Pfam" id="PF00857"/>
    </source>
</evidence>
<dbReference type="EMBL" id="NPEX01000128">
    <property type="protein sequence ID" value="RAI42776.1"/>
    <property type="molecule type" value="Genomic_DNA"/>
</dbReference>
<dbReference type="InterPro" id="IPR000868">
    <property type="entry name" value="Isochorismatase-like_dom"/>
</dbReference>
<reference evidence="3 4" key="1">
    <citation type="submission" date="2017-07" db="EMBL/GenBank/DDBJ databases">
        <title>Draft Genome Sequences of Select Purple Nonsulfur Bacteria.</title>
        <authorList>
            <person name="Lasarre B."/>
            <person name="Mckinlay J.B."/>
        </authorList>
    </citation>
    <scope>NUCLEOTIDE SEQUENCE [LARGE SCALE GENOMIC DNA]</scope>
    <source>
        <strain evidence="3 4">DSM 5909</strain>
    </source>
</reference>
<dbReference type="Proteomes" id="UP000249130">
    <property type="component" value="Unassembled WGS sequence"/>
</dbReference>
<dbReference type="PANTHER" id="PTHR43540">
    <property type="entry name" value="PEROXYUREIDOACRYLATE/UREIDOACRYLATE AMIDOHYDROLASE-RELATED"/>
    <property type="match status" value="1"/>
</dbReference>
<dbReference type="AlphaFoldDB" id="A0A327KXF5"/>
<evidence type="ECO:0000256" key="1">
    <source>
        <dbReference type="ARBA" id="ARBA00022801"/>
    </source>
</evidence>
<keyword evidence="4" id="KW-1185">Reference proteome</keyword>
<dbReference type="Pfam" id="PF00857">
    <property type="entry name" value="Isochorismatase"/>
    <property type="match status" value="1"/>
</dbReference>